<dbReference type="STRING" id="1344416.A0A139AZI1"/>
<evidence type="ECO:0000259" key="5">
    <source>
        <dbReference type="Pfam" id="PF01765"/>
    </source>
</evidence>
<gene>
    <name evidence="6" type="ORF">M427DRAFT_129898</name>
</gene>
<comment type="similarity">
    <text evidence="1">Belongs to the RRF family.</text>
</comment>
<dbReference type="FunFam" id="3.30.1360.40:FF:000001">
    <property type="entry name" value="Ribosome-recycling factor"/>
    <property type="match status" value="1"/>
</dbReference>
<dbReference type="InterPro" id="IPR036191">
    <property type="entry name" value="RRF_sf"/>
</dbReference>
<dbReference type="Pfam" id="PF01765">
    <property type="entry name" value="RRF"/>
    <property type="match status" value="1"/>
</dbReference>
<protein>
    <submittedName>
        <fullName evidence="6">Ribosome recycling factor</fullName>
    </submittedName>
</protein>
<proteinExistence type="inferred from homology"/>
<name>A0A139AZI1_GONPJ</name>
<dbReference type="Gene3D" id="3.30.1360.40">
    <property type="match status" value="1"/>
</dbReference>
<keyword evidence="2" id="KW-0648">Protein biosynthesis</keyword>
<accession>A0A139AZI1</accession>
<dbReference type="Gene3D" id="1.10.132.20">
    <property type="entry name" value="Ribosome-recycling factor"/>
    <property type="match status" value="1"/>
</dbReference>
<dbReference type="GO" id="GO:0005739">
    <property type="term" value="C:mitochondrion"/>
    <property type="evidence" value="ECO:0007669"/>
    <property type="project" value="TreeGrafter"/>
</dbReference>
<evidence type="ECO:0000256" key="1">
    <source>
        <dbReference type="ARBA" id="ARBA00005912"/>
    </source>
</evidence>
<sequence>MSSLRFLLARAHAALNAAAPSLLSRAKPLHAVSPFDAGRLYSSKKNKKQKQSDDADAQAGDAEPFDLEPWQKKSATVLDRLTADLATLRLGRANPAVLHNVTIPHKNRTVNLTQIADVKLKDPQTLLVLPHDEELLSAIAKAIRASQLGLNPIEEDKALKVPIPRLTQDARDQLTKQCKDYGEKAKSAARAVRHDARESLRKRGASVSGDETRRAEKAIDDLANKVAKDVDAVVKAKIATL</sequence>
<dbReference type="GO" id="GO:0006412">
    <property type="term" value="P:translation"/>
    <property type="evidence" value="ECO:0007669"/>
    <property type="project" value="UniProtKB-KW"/>
</dbReference>
<evidence type="ECO:0000256" key="3">
    <source>
        <dbReference type="ARBA" id="ARBA00024909"/>
    </source>
</evidence>
<organism evidence="6 7">
    <name type="scientific">Gonapodya prolifera (strain JEL478)</name>
    <name type="common">Monoblepharis prolifera</name>
    <dbReference type="NCBI Taxonomy" id="1344416"/>
    <lineage>
        <taxon>Eukaryota</taxon>
        <taxon>Fungi</taxon>
        <taxon>Fungi incertae sedis</taxon>
        <taxon>Chytridiomycota</taxon>
        <taxon>Chytridiomycota incertae sedis</taxon>
        <taxon>Monoblepharidomycetes</taxon>
        <taxon>Monoblepharidales</taxon>
        <taxon>Gonapodyaceae</taxon>
        <taxon>Gonapodya</taxon>
    </lineage>
</organism>
<dbReference type="Proteomes" id="UP000070544">
    <property type="component" value="Unassembled WGS sequence"/>
</dbReference>
<dbReference type="OMA" id="FNPMNNG"/>
<dbReference type="AlphaFoldDB" id="A0A139AZI1"/>
<comment type="function">
    <text evidence="3">Necessary for protein synthesis in mitochondria. Functions as a ribosome recycling factor in mitochondria.</text>
</comment>
<feature type="compositionally biased region" description="Basic and acidic residues" evidence="4">
    <location>
        <begin position="188"/>
        <end position="201"/>
    </location>
</feature>
<dbReference type="SUPFAM" id="SSF55194">
    <property type="entry name" value="Ribosome recycling factor, RRF"/>
    <property type="match status" value="1"/>
</dbReference>
<evidence type="ECO:0000256" key="2">
    <source>
        <dbReference type="ARBA" id="ARBA00022917"/>
    </source>
</evidence>
<keyword evidence="7" id="KW-1185">Reference proteome</keyword>
<reference evidence="6 7" key="1">
    <citation type="journal article" date="2015" name="Genome Biol. Evol.">
        <title>Phylogenomic analyses indicate that early fungi evolved digesting cell walls of algal ancestors of land plants.</title>
        <authorList>
            <person name="Chang Y."/>
            <person name="Wang S."/>
            <person name="Sekimoto S."/>
            <person name="Aerts A.L."/>
            <person name="Choi C."/>
            <person name="Clum A."/>
            <person name="LaButti K.M."/>
            <person name="Lindquist E.A."/>
            <person name="Yee Ngan C."/>
            <person name="Ohm R.A."/>
            <person name="Salamov A.A."/>
            <person name="Grigoriev I.V."/>
            <person name="Spatafora J.W."/>
            <person name="Berbee M.L."/>
        </authorList>
    </citation>
    <scope>NUCLEOTIDE SEQUENCE [LARGE SCALE GENOMIC DNA]</scope>
    <source>
        <strain evidence="6 7">JEL478</strain>
    </source>
</reference>
<evidence type="ECO:0000313" key="6">
    <source>
        <dbReference type="EMBL" id="KXS22141.1"/>
    </source>
</evidence>
<dbReference type="OrthoDB" id="407355at2759"/>
<feature type="domain" description="Ribosome recycling factor" evidence="5">
    <location>
        <begin position="82"/>
        <end position="239"/>
    </location>
</feature>
<dbReference type="PANTHER" id="PTHR20982">
    <property type="entry name" value="RIBOSOME RECYCLING FACTOR"/>
    <property type="match status" value="1"/>
</dbReference>
<dbReference type="InterPro" id="IPR023584">
    <property type="entry name" value="Ribosome_recyc_fac_dom"/>
</dbReference>
<feature type="region of interest" description="Disordered" evidence="4">
    <location>
        <begin position="42"/>
        <end position="66"/>
    </location>
</feature>
<evidence type="ECO:0000256" key="4">
    <source>
        <dbReference type="SAM" id="MobiDB-lite"/>
    </source>
</evidence>
<evidence type="ECO:0000313" key="7">
    <source>
        <dbReference type="Proteomes" id="UP000070544"/>
    </source>
</evidence>
<dbReference type="GO" id="GO:0043023">
    <property type="term" value="F:ribosomal large subunit binding"/>
    <property type="evidence" value="ECO:0007669"/>
    <property type="project" value="TreeGrafter"/>
</dbReference>
<dbReference type="InterPro" id="IPR002661">
    <property type="entry name" value="Ribosome_recyc_fac"/>
</dbReference>
<dbReference type="EMBL" id="KQ965731">
    <property type="protein sequence ID" value="KXS22141.1"/>
    <property type="molecule type" value="Genomic_DNA"/>
</dbReference>
<dbReference type="PANTHER" id="PTHR20982:SF3">
    <property type="entry name" value="MITOCHONDRIAL RIBOSOME RECYCLING FACTOR PSEUDO 1"/>
    <property type="match status" value="1"/>
</dbReference>
<feature type="region of interest" description="Disordered" evidence="4">
    <location>
        <begin position="188"/>
        <end position="214"/>
    </location>
</feature>